<accession>A0A7J7IL15</accession>
<evidence type="ECO:0000256" key="3">
    <source>
        <dbReference type="ARBA" id="ARBA00022517"/>
    </source>
</evidence>
<keyword evidence="8" id="KW-1185">Reference proteome</keyword>
<protein>
    <recommendedName>
        <fullName evidence="5">Ribosome biogenesis regulatory protein</fullName>
    </recommendedName>
</protein>
<evidence type="ECO:0000256" key="2">
    <source>
        <dbReference type="ARBA" id="ARBA00010077"/>
    </source>
</evidence>
<keyword evidence="4 5" id="KW-0539">Nucleus</keyword>
<keyword evidence="7" id="KW-0808">Transferase</keyword>
<dbReference type="OrthoDB" id="28455at2759"/>
<reference evidence="7 8" key="1">
    <citation type="journal article" date="2020" name="J. Phycol.">
        <title>Comparative genome analysis reveals Cyanidiococcus gen. nov., a new extremophilic red algal genus sister to Cyanidioschyzon (Cyanidioschyzonaceae, Rhodophyta).</title>
        <authorList>
            <person name="Liu S.-L."/>
            <person name="Chiang Y.-R."/>
            <person name="Yoon H.S."/>
            <person name="Fu H.-Y."/>
        </authorList>
    </citation>
    <scope>NUCLEOTIDE SEQUENCE [LARGE SCALE GENOMIC DNA]</scope>
    <source>
        <strain evidence="7 8">THAL066</strain>
    </source>
</reference>
<gene>
    <name evidence="7" type="primary">RRS1</name>
    <name evidence="7" type="ORF">F1559_004541</name>
</gene>
<comment type="caution">
    <text evidence="7">The sequence shown here is derived from an EMBL/GenBank/DDBJ whole genome shotgun (WGS) entry which is preliminary data.</text>
</comment>
<proteinExistence type="inferred from homology"/>
<evidence type="ECO:0000313" key="7">
    <source>
        <dbReference type="EMBL" id="KAF6003410.1"/>
    </source>
</evidence>
<dbReference type="Proteomes" id="UP000530660">
    <property type="component" value="Unassembled WGS sequence"/>
</dbReference>
<organism evidence="7 8">
    <name type="scientific">Cyanidiococcus yangmingshanensis</name>
    <dbReference type="NCBI Taxonomy" id="2690220"/>
    <lineage>
        <taxon>Eukaryota</taxon>
        <taxon>Rhodophyta</taxon>
        <taxon>Bangiophyceae</taxon>
        <taxon>Cyanidiales</taxon>
        <taxon>Cyanidiaceae</taxon>
        <taxon>Cyanidiococcus</taxon>
    </lineage>
</organism>
<dbReference type="InterPro" id="IPR007023">
    <property type="entry name" value="Ribosom_reg"/>
</dbReference>
<dbReference type="EMBL" id="VWRR01000007">
    <property type="protein sequence ID" value="KAF6003410.1"/>
    <property type="molecule type" value="Genomic_DNA"/>
</dbReference>
<feature type="compositionally biased region" description="Basic and acidic residues" evidence="6">
    <location>
        <begin position="175"/>
        <end position="202"/>
    </location>
</feature>
<dbReference type="GO" id="GO:0042254">
    <property type="term" value="P:ribosome biogenesis"/>
    <property type="evidence" value="ECO:0007669"/>
    <property type="project" value="UniProtKB-KW"/>
</dbReference>
<evidence type="ECO:0000256" key="5">
    <source>
        <dbReference type="RuleBase" id="RU364132"/>
    </source>
</evidence>
<sequence length="261" mass="29664">MEASKLEIDVGHLKVVDARPVVDLGEIDARATAAMQSLVDVLFQLPMDSAATEEMGSGRVVRLLTPRERLPREKPLPKREAMQSKWERFAQAKGIRGKKRERFVWDDAHQEWRPRHGGGKARPSIKSNATEWVVEDTDHVPKGQNPFRRTKRGTGARPGSKKDAATTSLASGKSPKPDRVREAQRKLSERTRRVKDELDRKLGIVQRSTASLGTHDHSLPGERDQRHRIKRRSAEPNTPHDHGTERKRVMRVAESVLQRMR</sequence>
<evidence type="ECO:0000256" key="4">
    <source>
        <dbReference type="ARBA" id="ARBA00023242"/>
    </source>
</evidence>
<comment type="function">
    <text evidence="5">Involved in ribosomal large subunit assembly.</text>
</comment>
<feature type="region of interest" description="Disordered" evidence="6">
    <location>
        <begin position="135"/>
        <end position="261"/>
    </location>
</feature>
<feature type="compositionally biased region" description="Basic and acidic residues" evidence="6">
    <location>
        <begin position="214"/>
        <end position="225"/>
    </location>
</feature>
<dbReference type="AlphaFoldDB" id="A0A7J7IL15"/>
<evidence type="ECO:0000256" key="6">
    <source>
        <dbReference type="SAM" id="MobiDB-lite"/>
    </source>
</evidence>
<dbReference type="GO" id="GO:0005634">
    <property type="term" value="C:nucleus"/>
    <property type="evidence" value="ECO:0007669"/>
    <property type="project" value="UniProtKB-SubCell"/>
</dbReference>
<dbReference type="GO" id="GO:0016740">
    <property type="term" value="F:transferase activity"/>
    <property type="evidence" value="ECO:0007669"/>
    <property type="project" value="UniProtKB-KW"/>
</dbReference>
<evidence type="ECO:0000256" key="1">
    <source>
        <dbReference type="ARBA" id="ARBA00004123"/>
    </source>
</evidence>
<comment type="similarity">
    <text evidence="2 5">Belongs to the RRS1 family.</text>
</comment>
<name>A0A7J7IL15_9RHOD</name>
<feature type="compositionally biased region" description="Basic and acidic residues" evidence="6">
    <location>
        <begin position="232"/>
        <end position="247"/>
    </location>
</feature>
<comment type="subcellular location">
    <subcellularLocation>
        <location evidence="1 5">Nucleus</location>
    </subcellularLocation>
</comment>
<dbReference type="Pfam" id="PF04939">
    <property type="entry name" value="RRS1"/>
    <property type="match status" value="1"/>
</dbReference>
<keyword evidence="3 5" id="KW-0690">Ribosome biogenesis</keyword>
<evidence type="ECO:0000313" key="8">
    <source>
        <dbReference type="Proteomes" id="UP000530660"/>
    </source>
</evidence>